<feature type="compositionally biased region" description="Basic and acidic residues" evidence="2">
    <location>
        <begin position="67"/>
        <end position="77"/>
    </location>
</feature>
<dbReference type="Pfam" id="PF19032">
    <property type="entry name" value="Intu_longin_2"/>
    <property type="match status" value="1"/>
</dbReference>
<dbReference type="KEGG" id="goe:100901130"/>
<keyword evidence="6" id="KW-1185">Reference proteome</keyword>
<dbReference type="GO" id="GO:0016192">
    <property type="term" value="P:vesicle-mediated transport"/>
    <property type="evidence" value="ECO:0007669"/>
    <property type="project" value="InterPro"/>
</dbReference>
<dbReference type="Proteomes" id="UP000694867">
    <property type="component" value="Unplaced"/>
</dbReference>
<accession>A0AAJ6QW87</accession>
<organism evidence="6 7">
    <name type="scientific">Galendromus occidentalis</name>
    <name type="common">western predatory mite</name>
    <dbReference type="NCBI Taxonomy" id="34638"/>
    <lineage>
        <taxon>Eukaryota</taxon>
        <taxon>Metazoa</taxon>
        <taxon>Ecdysozoa</taxon>
        <taxon>Arthropoda</taxon>
        <taxon>Chelicerata</taxon>
        <taxon>Arachnida</taxon>
        <taxon>Acari</taxon>
        <taxon>Parasitiformes</taxon>
        <taxon>Mesostigmata</taxon>
        <taxon>Gamasina</taxon>
        <taxon>Phytoseioidea</taxon>
        <taxon>Phytoseiidae</taxon>
        <taxon>Typhlodrominae</taxon>
        <taxon>Galendromus</taxon>
    </lineage>
</organism>
<dbReference type="PANTHER" id="PTHR13056:SF0">
    <property type="entry name" value="VACUOLAR FUSION PROTEIN CCZ1 HOMOLOG-RELATED"/>
    <property type="match status" value="1"/>
</dbReference>
<evidence type="ECO:0000259" key="4">
    <source>
        <dbReference type="Pfam" id="PF19032"/>
    </source>
</evidence>
<feature type="domain" description="CCZ1/INTU second Longin" evidence="4">
    <location>
        <begin position="299"/>
        <end position="408"/>
    </location>
</feature>
<dbReference type="Pfam" id="PF19031">
    <property type="entry name" value="Intu_longin_1"/>
    <property type="match status" value="1"/>
</dbReference>
<dbReference type="PANTHER" id="PTHR13056">
    <property type="entry name" value="VACUOLAR FUSION PROTEIN CCZ1 HOMOLOG-RELATED"/>
    <property type="match status" value="1"/>
</dbReference>
<comment type="similarity">
    <text evidence="1">Belongs to the CCZ1 family.</text>
</comment>
<dbReference type="Pfam" id="PF19033">
    <property type="entry name" value="Intu_longin_3"/>
    <property type="match status" value="1"/>
</dbReference>
<dbReference type="InterPro" id="IPR043988">
    <property type="entry name" value="CCZ1/INTU_longin_2"/>
</dbReference>
<evidence type="ECO:0000256" key="1">
    <source>
        <dbReference type="ARBA" id="ARBA00005352"/>
    </source>
</evidence>
<name>A0AAJ6QW87_9ACAR</name>
<feature type="region of interest" description="Disordered" evidence="2">
    <location>
        <begin position="44"/>
        <end position="89"/>
    </location>
</feature>
<protein>
    <submittedName>
        <fullName evidence="7">Vacuolar fusion protein CCZ1 homolog</fullName>
    </submittedName>
</protein>
<feature type="domain" description="CCZ1/INTU/HPS4 third Longin" evidence="5">
    <location>
        <begin position="449"/>
        <end position="545"/>
    </location>
</feature>
<dbReference type="InterPro" id="IPR043989">
    <property type="entry name" value="CCZ1/INTU/HSP4_longin_3"/>
</dbReference>
<feature type="domain" description="CCZ1/INTU/HSP4 first Longin" evidence="3">
    <location>
        <begin position="104"/>
        <end position="228"/>
    </location>
</feature>
<evidence type="ECO:0000259" key="3">
    <source>
        <dbReference type="Pfam" id="PF19031"/>
    </source>
</evidence>
<evidence type="ECO:0000313" key="6">
    <source>
        <dbReference type="Proteomes" id="UP000694867"/>
    </source>
</evidence>
<evidence type="ECO:0000259" key="5">
    <source>
        <dbReference type="Pfam" id="PF19033"/>
    </source>
</evidence>
<dbReference type="CTD" id="51622"/>
<dbReference type="GO" id="GO:0035658">
    <property type="term" value="C:Mon1-Ccz1 complex"/>
    <property type="evidence" value="ECO:0007669"/>
    <property type="project" value="InterPro"/>
</dbReference>
<gene>
    <name evidence="7" type="primary">LOC100901130</name>
</gene>
<evidence type="ECO:0000256" key="2">
    <source>
        <dbReference type="SAM" id="MobiDB-lite"/>
    </source>
</evidence>
<dbReference type="RefSeq" id="XP_003745876.2">
    <property type="nucleotide sequence ID" value="XM_003745828.2"/>
</dbReference>
<dbReference type="InterPro" id="IPR043987">
    <property type="entry name" value="CCZ1/INTU/HSP4_longin_1"/>
</dbReference>
<dbReference type="InterPro" id="IPR013176">
    <property type="entry name" value="Ccz1"/>
</dbReference>
<reference evidence="7" key="1">
    <citation type="submission" date="2025-08" db="UniProtKB">
        <authorList>
            <consortium name="RefSeq"/>
        </authorList>
    </citation>
    <scope>IDENTIFICATION</scope>
</reference>
<evidence type="ECO:0000313" key="7">
    <source>
        <dbReference type="RefSeq" id="XP_003745876.2"/>
    </source>
</evidence>
<dbReference type="AlphaFoldDB" id="A0AAJ6QW87"/>
<sequence>MPDRGVPPSPPTWFEILIRASEHLIGFPWNARWRTPWSPAAAIRSHHHHQQEVDRFGGNSQYGDPRITADSRTDTRTEVLTTSDGGEGGDKFLHDMPHRSHVTLQNFFVFNPTLGRGEDEEDKKLLFYYPPETDSDDQLRDIGIAQGLVSFTKVFSPHKPCEVLHTQKTRQLFLEAEPDYWIVLTLNLPSQQRTRDSQTVVEYLAEDVQDPVYQAVLHKLYILFRTFNAKLADVMSSHGVDGLRKTLGEHFMTVLPQLKLQHCDILDIFLGVHFLPLDKSAFLQVHSFVGSLEKTFPEVKYTAFLCNDQLVWSGLAQRDMQLLYHYLLSNILQGVFEAELLAPTLSPFKGPPGAFPQARFLHGKTEDPDFIEQVPHMFMGDERYKLLIYRALSATVCLLIEPNDLTTSLARGLEEFLAPELTSLANDISKQYTKLTATVNKGSQDIVCKYIYFNRMNIAQKSSIHAERKLGFNVPSSLLRLIMDLHSDLNLMTIEGDGPNDGEMVAKTSEDWWLVAKSWDSREFYVVLNHKNANLIQISEEVKRLCNSQLQNIFFVD</sequence>
<proteinExistence type="inferred from homology"/>
<dbReference type="GeneID" id="100901130"/>